<feature type="domain" description="Peptidoglycan binding-like" evidence="3">
    <location>
        <begin position="163"/>
        <end position="216"/>
    </location>
</feature>
<feature type="domain" description="Peptidoglycan binding-like" evidence="3">
    <location>
        <begin position="255"/>
        <end position="305"/>
    </location>
</feature>
<feature type="region of interest" description="Disordered" evidence="1">
    <location>
        <begin position="101"/>
        <end position="120"/>
    </location>
</feature>
<keyword evidence="2" id="KW-1133">Transmembrane helix</keyword>
<dbReference type="RefSeq" id="WP_188576016.1">
    <property type="nucleotide sequence ID" value="NZ_BMCT01000001.1"/>
</dbReference>
<dbReference type="AlphaFoldDB" id="A0A917F8B5"/>
<feature type="transmembrane region" description="Helical" evidence="2">
    <location>
        <begin position="54"/>
        <end position="74"/>
    </location>
</feature>
<dbReference type="InterPro" id="IPR002477">
    <property type="entry name" value="Peptidoglycan-bd-like"/>
</dbReference>
<dbReference type="InterPro" id="IPR036365">
    <property type="entry name" value="PGBD-like_sf"/>
</dbReference>
<reference evidence="4" key="2">
    <citation type="submission" date="2020-09" db="EMBL/GenBank/DDBJ databases">
        <authorList>
            <person name="Sun Q."/>
            <person name="Sedlacek I."/>
        </authorList>
    </citation>
    <scope>NUCLEOTIDE SEQUENCE</scope>
    <source>
        <strain evidence="4">CCM 7897</strain>
    </source>
</reference>
<name>A0A917F8B5_9HYPH</name>
<dbReference type="Proteomes" id="UP000606044">
    <property type="component" value="Unassembled WGS sequence"/>
</dbReference>
<protein>
    <submittedName>
        <fullName evidence="4">Peptidoglycan-binding protein</fullName>
    </submittedName>
</protein>
<feature type="compositionally biased region" description="Low complexity" evidence="1">
    <location>
        <begin position="154"/>
        <end position="163"/>
    </location>
</feature>
<keyword evidence="2" id="KW-0812">Transmembrane</keyword>
<proteinExistence type="predicted"/>
<accession>A0A917F8B5</accession>
<keyword evidence="2" id="KW-0472">Membrane</keyword>
<reference evidence="4" key="1">
    <citation type="journal article" date="2014" name="Int. J. Syst. Evol. Microbiol.">
        <title>Complete genome sequence of Corynebacterium casei LMG S-19264T (=DSM 44701T), isolated from a smear-ripened cheese.</title>
        <authorList>
            <consortium name="US DOE Joint Genome Institute (JGI-PGF)"/>
            <person name="Walter F."/>
            <person name="Albersmeier A."/>
            <person name="Kalinowski J."/>
            <person name="Ruckert C."/>
        </authorList>
    </citation>
    <scope>NUCLEOTIDE SEQUENCE</scope>
    <source>
        <strain evidence="4">CCM 7897</strain>
    </source>
</reference>
<gene>
    <name evidence="4" type="ORF">GCM10007301_10480</name>
</gene>
<feature type="region of interest" description="Disordered" evidence="1">
    <location>
        <begin position="126"/>
        <end position="163"/>
    </location>
</feature>
<dbReference type="Gene3D" id="1.10.101.10">
    <property type="entry name" value="PGBD-like superfamily/PGBD"/>
    <property type="match status" value="2"/>
</dbReference>
<evidence type="ECO:0000313" key="5">
    <source>
        <dbReference type="Proteomes" id="UP000606044"/>
    </source>
</evidence>
<evidence type="ECO:0000259" key="3">
    <source>
        <dbReference type="Pfam" id="PF01471"/>
    </source>
</evidence>
<evidence type="ECO:0000256" key="1">
    <source>
        <dbReference type="SAM" id="MobiDB-lite"/>
    </source>
</evidence>
<feature type="compositionally biased region" description="Pro residues" evidence="1">
    <location>
        <begin position="103"/>
        <end position="113"/>
    </location>
</feature>
<sequence length="318" mass="33354">MRIDFGNTREDSRAPQSDYERGYDADDFDDIAGGDPYAEMQALKAARRQRRRDFAAGTVLAAATVAVLVNVFAFQHGNKPNFMFGFALPDTIRTRLALDPVEPAAPKPAPNAPQPSAAMTAPAPLASVAPQPAPAPAAPAGPPTSLTALINGTAPAPARQPQPVVADVQRELARRGYYDGPADGLTGPKTEAAVRAFEQSARVRVTGEANEATLNQIRRSTVNAGAGGMLPPASVPGGGDVTGAIRPPGNMPSSSRVLGVQRTLAKLGYGPLKVTGQMSPETRQAVQRFERDRGLPVDGELSDRMVRELATVSGMAID</sequence>
<feature type="region of interest" description="Disordered" evidence="1">
    <location>
        <begin position="1"/>
        <end position="25"/>
    </location>
</feature>
<feature type="compositionally biased region" description="Pro residues" evidence="1">
    <location>
        <begin position="131"/>
        <end position="142"/>
    </location>
</feature>
<dbReference type="EMBL" id="BMCT01000001">
    <property type="protein sequence ID" value="GGF52906.1"/>
    <property type="molecule type" value="Genomic_DNA"/>
</dbReference>
<dbReference type="SUPFAM" id="SSF47090">
    <property type="entry name" value="PGBD-like"/>
    <property type="match status" value="2"/>
</dbReference>
<dbReference type="InterPro" id="IPR036366">
    <property type="entry name" value="PGBDSf"/>
</dbReference>
<keyword evidence="5" id="KW-1185">Reference proteome</keyword>
<feature type="compositionally biased region" description="Basic and acidic residues" evidence="1">
    <location>
        <begin position="1"/>
        <end position="24"/>
    </location>
</feature>
<dbReference type="Pfam" id="PF01471">
    <property type="entry name" value="PG_binding_1"/>
    <property type="match status" value="2"/>
</dbReference>
<evidence type="ECO:0000313" key="4">
    <source>
        <dbReference type="EMBL" id="GGF52906.1"/>
    </source>
</evidence>
<evidence type="ECO:0000256" key="2">
    <source>
        <dbReference type="SAM" id="Phobius"/>
    </source>
</evidence>
<organism evidence="4 5">
    <name type="scientific">Azorhizobium oxalatiphilum</name>
    <dbReference type="NCBI Taxonomy" id="980631"/>
    <lineage>
        <taxon>Bacteria</taxon>
        <taxon>Pseudomonadati</taxon>
        <taxon>Pseudomonadota</taxon>
        <taxon>Alphaproteobacteria</taxon>
        <taxon>Hyphomicrobiales</taxon>
        <taxon>Xanthobacteraceae</taxon>
        <taxon>Azorhizobium</taxon>
    </lineage>
</organism>
<comment type="caution">
    <text evidence="4">The sequence shown here is derived from an EMBL/GenBank/DDBJ whole genome shotgun (WGS) entry which is preliminary data.</text>
</comment>